<evidence type="ECO:0000256" key="5">
    <source>
        <dbReference type="SAM" id="MobiDB-lite"/>
    </source>
</evidence>
<sequence>MSTPVVRHPSWRASFTFPRASSRPQTRIGLLDHRAAIPPPPPTVLDAPTSSRRHEPPSCHSHDALRRALLHNVAQLPHPTSVASVSLRTKPSSLQHRSSPRQSQAHGQARSQNMHIKKRVESKRSRAVPCLVDRGLFFAARSRLRRDPSGPVRRAVAGAGVWMHRSSCVGRSVTELGVVVPWSRVMFCFCTPEQGCQRSTGWVMEECDEITDSGCYRRRDEEGEEDRYWVLCCVRKSKSRRWRRLVDHCHHVQINPRMESACLSLHGSSPPSSLDSQIKSDCSVEMMGDGEEEEVNLMSTGEEDAADADGFDPTEDELMLHFLRPQLRGLPPRVAGAVLEEADPYGAPPWELLARHGLAERGHFFFAARGRRRQPGRRPVRVAGVGAWLPSSTRAGTSVTELGVVVRWSRVKWCFYEKGGQQQQQRSTGWVMEEYEITDPGCYRRRDEEEGEDDYWVLCRVTKSNSKAAAAKPTASPVKARLHKLAEMEADPGVKAKASRPLRT</sequence>
<keyword evidence="1" id="KW-0805">Transcription regulation</keyword>
<evidence type="ECO:0000256" key="1">
    <source>
        <dbReference type="ARBA" id="ARBA00023015"/>
    </source>
</evidence>
<comment type="caution">
    <text evidence="7">The sequence shown here is derived from an EMBL/GenBank/DDBJ whole genome shotgun (WGS) entry which is preliminary data.</text>
</comment>
<evidence type="ECO:0000313" key="8">
    <source>
        <dbReference type="Proteomes" id="UP000636709"/>
    </source>
</evidence>
<dbReference type="PANTHER" id="PTHR31719:SF43">
    <property type="entry name" value="NAC TRANSCRIPTION FACTOR 56"/>
    <property type="match status" value="1"/>
</dbReference>
<dbReference type="InterPro" id="IPR003441">
    <property type="entry name" value="NAC-dom"/>
</dbReference>
<reference evidence="7" key="1">
    <citation type="submission" date="2020-07" db="EMBL/GenBank/DDBJ databases">
        <title>Genome sequence and genetic diversity analysis of an under-domesticated orphan crop, white fonio (Digitaria exilis).</title>
        <authorList>
            <person name="Bennetzen J.L."/>
            <person name="Chen S."/>
            <person name="Ma X."/>
            <person name="Wang X."/>
            <person name="Yssel A.E.J."/>
            <person name="Chaluvadi S.R."/>
            <person name="Johnson M."/>
            <person name="Gangashetty P."/>
            <person name="Hamidou F."/>
            <person name="Sanogo M.D."/>
            <person name="Zwaenepoel A."/>
            <person name="Wallace J."/>
            <person name="Van De Peer Y."/>
            <person name="Van Deynze A."/>
        </authorList>
    </citation>
    <scope>NUCLEOTIDE SEQUENCE</scope>
    <source>
        <tissue evidence="7">Leaves</tissue>
    </source>
</reference>
<keyword evidence="2" id="KW-0238">DNA-binding</keyword>
<organism evidence="7 8">
    <name type="scientific">Digitaria exilis</name>
    <dbReference type="NCBI Taxonomy" id="1010633"/>
    <lineage>
        <taxon>Eukaryota</taxon>
        <taxon>Viridiplantae</taxon>
        <taxon>Streptophyta</taxon>
        <taxon>Embryophyta</taxon>
        <taxon>Tracheophyta</taxon>
        <taxon>Spermatophyta</taxon>
        <taxon>Magnoliopsida</taxon>
        <taxon>Liliopsida</taxon>
        <taxon>Poales</taxon>
        <taxon>Poaceae</taxon>
        <taxon>PACMAD clade</taxon>
        <taxon>Panicoideae</taxon>
        <taxon>Panicodae</taxon>
        <taxon>Paniceae</taxon>
        <taxon>Anthephorinae</taxon>
        <taxon>Digitaria</taxon>
    </lineage>
</organism>
<dbReference type="AlphaFoldDB" id="A0A835DXV2"/>
<gene>
    <name evidence="7" type="ORF">HU200_065499</name>
</gene>
<feature type="region of interest" description="Disordered" evidence="5">
    <location>
        <begin position="33"/>
        <end position="61"/>
    </location>
</feature>
<keyword evidence="4" id="KW-0539">Nucleus</keyword>
<evidence type="ECO:0000259" key="6">
    <source>
        <dbReference type="PROSITE" id="PS51005"/>
    </source>
</evidence>
<dbReference type="PANTHER" id="PTHR31719">
    <property type="entry name" value="NAC TRANSCRIPTION FACTOR 56"/>
    <property type="match status" value="1"/>
</dbReference>
<dbReference type="GO" id="GO:0006355">
    <property type="term" value="P:regulation of DNA-templated transcription"/>
    <property type="evidence" value="ECO:0007669"/>
    <property type="project" value="InterPro"/>
</dbReference>
<dbReference type="SUPFAM" id="SSF101941">
    <property type="entry name" value="NAC domain"/>
    <property type="match status" value="2"/>
</dbReference>
<dbReference type="GO" id="GO:0003677">
    <property type="term" value="F:DNA binding"/>
    <property type="evidence" value="ECO:0007669"/>
    <property type="project" value="UniProtKB-KW"/>
</dbReference>
<dbReference type="Gene3D" id="2.170.150.80">
    <property type="entry name" value="NAC domain"/>
    <property type="match status" value="2"/>
</dbReference>
<evidence type="ECO:0000313" key="7">
    <source>
        <dbReference type="EMBL" id="KAF8646985.1"/>
    </source>
</evidence>
<proteinExistence type="predicted"/>
<feature type="compositionally biased region" description="Basic and acidic residues" evidence="5">
    <location>
        <begin position="52"/>
        <end position="61"/>
    </location>
</feature>
<feature type="domain" description="NAC" evidence="6">
    <location>
        <begin position="305"/>
        <end position="464"/>
    </location>
</feature>
<accession>A0A835DXV2</accession>
<dbReference type="EMBL" id="JACEFO010002879">
    <property type="protein sequence ID" value="KAF8646985.1"/>
    <property type="molecule type" value="Genomic_DNA"/>
</dbReference>
<evidence type="ECO:0000256" key="4">
    <source>
        <dbReference type="ARBA" id="ARBA00023242"/>
    </source>
</evidence>
<feature type="region of interest" description="Disordered" evidence="5">
    <location>
        <begin position="80"/>
        <end position="122"/>
    </location>
</feature>
<feature type="compositionally biased region" description="Polar residues" evidence="5">
    <location>
        <begin position="81"/>
        <end position="114"/>
    </location>
</feature>
<keyword evidence="3" id="KW-0804">Transcription</keyword>
<evidence type="ECO:0000256" key="3">
    <source>
        <dbReference type="ARBA" id="ARBA00023163"/>
    </source>
</evidence>
<evidence type="ECO:0000256" key="2">
    <source>
        <dbReference type="ARBA" id="ARBA00023125"/>
    </source>
</evidence>
<protein>
    <recommendedName>
        <fullName evidence="6">NAC domain-containing protein</fullName>
    </recommendedName>
</protein>
<keyword evidence="8" id="KW-1185">Reference proteome</keyword>
<name>A0A835DXV2_9POAL</name>
<dbReference type="Pfam" id="PF02365">
    <property type="entry name" value="NAM"/>
    <property type="match status" value="1"/>
</dbReference>
<dbReference type="InterPro" id="IPR036093">
    <property type="entry name" value="NAC_dom_sf"/>
</dbReference>
<dbReference type="Proteomes" id="UP000636709">
    <property type="component" value="Unassembled WGS sequence"/>
</dbReference>
<dbReference type="OrthoDB" id="673803at2759"/>
<dbReference type="PROSITE" id="PS51005">
    <property type="entry name" value="NAC"/>
    <property type="match status" value="1"/>
</dbReference>